<dbReference type="Pfam" id="PF07587">
    <property type="entry name" value="PSD1"/>
    <property type="match status" value="1"/>
</dbReference>
<dbReference type="GO" id="GO:0009055">
    <property type="term" value="F:electron transfer activity"/>
    <property type="evidence" value="ECO:0007669"/>
    <property type="project" value="InterPro"/>
</dbReference>
<protein>
    <submittedName>
        <fullName evidence="5">Planctomycete cytochrome C</fullName>
    </submittedName>
</protein>
<evidence type="ECO:0000313" key="6">
    <source>
        <dbReference type="Proteomes" id="UP000319143"/>
    </source>
</evidence>
<dbReference type="InterPro" id="IPR036909">
    <property type="entry name" value="Cyt_c-like_dom_sf"/>
</dbReference>
<dbReference type="PANTHER" id="PTHR35889">
    <property type="entry name" value="CYCLOINULO-OLIGOSACCHARIDE FRUCTANOTRANSFERASE-RELATED"/>
    <property type="match status" value="1"/>
</dbReference>
<feature type="signal peptide" evidence="1">
    <location>
        <begin position="1"/>
        <end position="19"/>
    </location>
</feature>
<feature type="chain" id="PRO_5022673446" evidence="1">
    <location>
        <begin position="20"/>
        <end position="905"/>
    </location>
</feature>
<proteinExistence type="predicted"/>
<reference evidence="5 6" key="1">
    <citation type="submission" date="2019-02" db="EMBL/GenBank/DDBJ databases">
        <title>Deep-cultivation of Planctomycetes and their phenomic and genomic characterization uncovers novel biology.</title>
        <authorList>
            <person name="Wiegand S."/>
            <person name="Jogler M."/>
            <person name="Boedeker C."/>
            <person name="Pinto D."/>
            <person name="Vollmers J."/>
            <person name="Rivas-Marin E."/>
            <person name="Kohn T."/>
            <person name="Peeters S.H."/>
            <person name="Heuer A."/>
            <person name="Rast P."/>
            <person name="Oberbeckmann S."/>
            <person name="Bunk B."/>
            <person name="Jeske O."/>
            <person name="Meyerdierks A."/>
            <person name="Storesund J.E."/>
            <person name="Kallscheuer N."/>
            <person name="Luecker S."/>
            <person name="Lage O.M."/>
            <person name="Pohl T."/>
            <person name="Merkel B.J."/>
            <person name="Hornburger P."/>
            <person name="Mueller R.-W."/>
            <person name="Bruemmer F."/>
            <person name="Labrenz M."/>
            <person name="Spormann A.M."/>
            <person name="Op Den Camp H."/>
            <person name="Overmann J."/>
            <person name="Amann R."/>
            <person name="Jetten M.S.M."/>
            <person name="Mascher T."/>
            <person name="Medema M.H."/>
            <person name="Devos D.P."/>
            <person name="Kaster A.-K."/>
            <person name="Ovreas L."/>
            <person name="Rohde M."/>
            <person name="Galperin M.Y."/>
            <person name="Jogler C."/>
        </authorList>
    </citation>
    <scope>NUCLEOTIDE SEQUENCE [LARGE SCALE GENOMIC DNA]</scope>
    <source>
        <strain evidence="5 6">Poly41</strain>
    </source>
</reference>
<comment type="caution">
    <text evidence="5">The sequence shown here is derived from an EMBL/GenBank/DDBJ whole genome shotgun (WGS) entry which is preliminary data.</text>
</comment>
<dbReference type="RefSeq" id="WP_146526592.1">
    <property type="nucleotide sequence ID" value="NZ_SJPV01000004.1"/>
</dbReference>
<feature type="domain" description="DUF1553" evidence="3">
    <location>
        <begin position="590"/>
        <end position="852"/>
    </location>
</feature>
<dbReference type="EMBL" id="SJPV01000004">
    <property type="protein sequence ID" value="TWU38250.1"/>
    <property type="molecule type" value="Genomic_DNA"/>
</dbReference>
<dbReference type="InterPro" id="IPR022655">
    <property type="entry name" value="DUF1553"/>
</dbReference>
<dbReference type="Pfam" id="PF07635">
    <property type="entry name" value="PSCyt1"/>
    <property type="match status" value="1"/>
</dbReference>
<evidence type="ECO:0000259" key="3">
    <source>
        <dbReference type="Pfam" id="PF07587"/>
    </source>
</evidence>
<dbReference type="InterPro" id="IPR011429">
    <property type="entry name" value="Cyt_c_Planctomycete-type"/>
</dbReference>
<keyword evidence="1" id="KW-0732">Signal</keyword>
<feature type="domain" description="Cytochrome C Planctomycete-type" evidence="4">
    <location>
        <begin position="39"/>
        <end position="99"/>
    </location>
</feature>
<dbReference type="InterPro" id="IPR011444">
    <property type="entry name" value="DUF1549"/>
</dbReference>
<dbReference type="GO" id="GO:0020037">
    <property type="term" value="F:heme binding"/>
    <property type="evidence" value="ECO:0007669"/>
    <property type="project" value="InterPro"/>
</dbReference>
<dbReference type="SUPFAM" id="SSF46626">
    <property type="entry name" value="Cytochrome c"/>
    <property type="match status" value="1"/>
</dbReference>
<evidence type="ECO:0000259" key="4">
    <source>
        <dbReference type="Pfam" id="PF07635"/>
    </source>
</evidence>
<dbReference type="Pfam" id="PF07583">
    <property type="entry name" value="PSCyt2"/>
    <property type="match status" value="1"/>
</dbReference>
<gene>
    <name evidence="5" type="ORF">Poly41_27260</name>
</gene>
<evidence type="ECO:0000256" key="1">
    <source>
        <dbReference type="SAM" id="SignalP"/>
    </source>
</evidence>
<evidence type="ECO:0000313" key="5">
    <source>
        <dbReference type="EMBL" id="TWU38250.1"/>
    </source>
</evidence>
<evidence type="ECO:0000259" key="2">
    <source>
        <dbReference type="Pfam" id="PF07583"/>
    </source>
</evidence>
<sequence length="905" mass="100308" precursor="true">MTKLFLVLLLCLLASSAWGREPETLNFNRDIRPILSSKCFACHGPDSQDRDADYRLDTREGAFADLGGYAGIVPGEPDSSELVLRITSDDLDMRMPPPEHQNPLTTGEIDLLTDWIVDGAPYSGHWAFEAVGRPKPPVVDVATVGAIDLFIAARLKREGLAFSPEAAPETLVRRLHLDLMGLPPSTAELDAYLKDPKAEFEMTIDRLMESPQFAERLAMDWLDVARFADTNGYSIDDHRDMWAWRDWVIHAFQTHMPYDEFLRQQLAGDLMENATEGQKTATGFLRNSMNTHEGGTIAEEYRVAAIIDKVDTVSTTFMGLTMRCAQCHDHKYDPISQRDYYRFFAFFNTSTESGVGGTNGNTNPVLSVTPILQDKATFCASLESRIAALQHAKAYPQGPLGDAKQKWEKETLAQAAKAAFLALVASGDGRSFGTDANWMESSKAEVGWKRSGHVGGFTSALVVVPHGATPWGKVFARIGLARIARDQPALIAALRKPNQQRSTEEHNLVAVEFGKANSDMDKLLRSIDGEIGVLQTSLASGQTSVMVMNEGAADRKTPILRRGQYDQHGEIVEAGIPAVFGNLPESTRPNRLALADWLTDPIHPLTARVAVNRYWQLLFGTGLVKTSEDFGSQGEWPSHPELLDWLASEFVASGWDVRALLKTMLLSRTYRQVSDVSEELLKHDPYNRLYARAPRYRLSAEGIRDSALAIAGLLDREVGGPSVFPPQPLGLWKEVSHFGYPGFFSAQHYFPDRGERVYRRSLYTFWKRTSPPPFMTTFDAPNRETCVVRRSLTNTPLQALVMMNAPQFVEASRGLAEQMLSADASVHGQIRHGFRLATARHPSAQELAILNAAYQRQLDYFGASPKRTARYLVGSELGTDDEPSAAAICSVASLILNLDETITRQ</sequence>
<feature type="domain" description="DUF1549" evidence="2">
    <location>
        <begin position="147"/>
        <end position="351"/>
    </location>
</feature>
<dbReference type="AlphaFoldDB" id="A0A5C6DN34"/>
<organism evidence="5 6">
    <name type="scientific">Novipirellula artificiosorum</name>
    <dbReference type="NCBI Taxonomy" id="2528016"/>
    <lineage>
        <taxon>Bacteria</taxon>
        <taxon>Pseudomonadati</taxon>
        <taxon>Planctomycetota</taxon>
        <taxon>Planctomycetia</taxon>
        <taxon>Pirellulales</taxon>
        <taxon>Pirellulaceae</taxon>
        <taxon>Novipirellula</taxon>
    </lineage>
</organism>
<name>A0A5C6DN34_9BACT</name>
<keyword evidence="6" id="KW-1185">Reference proteome</keyword>
<accession>A0A5C6DN34</accession>
<dbReference type="OrthoDB" id="127107at2"/>
<dbReference type="PANTHER" id="PTHR35889:SF3">
    <property type="entry name" value="F-BOX DOMAIN-CONTAINING PROTEIN"/>
    <property type="match status" value="1"/>
</dbReference>
<dbReference type="Proteomes" id="UP000319143">
    <property type="component" value="Unassembled WGS sequence"/>
</dbReference>